<feature type="transmembrane region" description="Helical" evidence="2">
    <location>
        <begin position="102"/>
        <end position="123"/>
    </location>
</feature>
<feature type="region of interest" description="Disordered" evidence="1">
    <location>
        <begin position="1"/>
        <end position="23"/>
    </location>
</feature>
<evidence type="ECO:0008006" key="5">
    <source>
        <dbReference type="Google" id="ProtNLM"/>
    </source>
</evidence>
<keyword evidence="2" id="KW-0812">Transmembrane</keyword>
<organism evidence="3 4">
    <name type="scientific">Acidiferrimicrobium australe</name>
    <dbReference type="NCBI Taxonomy" id="2664430"/>
    <lineage>
        <taxon>Bacteria</taxon>
        <taxon>Bacillati</taxon>
        <taxon>Actinomycetota</taxon>
        <taxon>Acidimicrobiia</taxon>
        <taxon>Acidimicrobiales</taxon>
        <taxon>Acidimicrobiaceae</taxon>
        <taxon>Acidiferrimicrobium</taxon>
    </lineage>
</organism>
<feature type="transmembrane region" description="Helical" evidence="2">
    <location>
        <begin position="25"/>
        <end position="48"/>
    </location>
</feature>
<accession>A0ABW9QRM7</accession>
<comment type="caution">
    <text evidence="3">The sequence shown here is derived from an EMBL/GenBank/DDBJ whole genome shotgun (WGS) entry which is preliminary data.</text>
</comment>
<proteinExistence type="predicted"/>
<evidence type="ECO:0000256" key="2">
    <source>
        <dbReference type="SAM" id="Phobius"/>
    </source>
</evidence>
<evidence type="ECO:0000313" key="4">
    <source>
        <dbReference type="Proteomes" id="UP000437736"/>
    </source>
</evidence>
<dbReference type="Proteomes" id="UP000437736">
    <property type="component" value="Unassembled WGS sequence"/>
</dbReference>
<keyword evidence="2" id="KW-0472">Membrane</keyword>
<gene>
    <name evidence="3" type="ORF">GHK86_06215</name>
</gene>
<feature type="transmembrane region" description="Helical" evidence="2">
    <location>
        <begin position="143"/>
        <end position="161"/>
    </location>
</feature>
<dbReference type="EMBL" id="WJHE01000269">
    <property type="protein sequence ID" value="MST32317.1"/>
    <property type="molecule type" value="Genomic_DNA"/>
</dbReference>
<name>A0ABW9QRM7_9ACTN</name>
<evidence type="ECO:0000256" key="1">
    <source>
        <dbReference type="SAM" id="MobiDB-lite"/>
    </source>
</evidence>
<protein>
    <recommendedName>
        <fullName evidence="5">DUF4405 domain-containing protein</fullName>
    </recommendedName>
</protein>
<keyword evidence="4" id="KW-1185">Reference proteome</keyword>
<feature type="transmembrane region" description="Helical" evidence="2">
    <location>
        <begin position="182"/>
        <end position="202"/>
    </location>
</feature>
<feature type="transmembrane region" description="Helical" evidence="2">
    <location>
        <begin position="60"/>
        <end position="81"/>
    </location>
</feature>
<sequence length="231" mass="24701">MTLATRSPAPGGSQRRRSDAEVEGNARLTASTGLVLLVLFAVQVGTVVASVKSHLTPHVVVGLLLVPPLLVKLGAVSWRFVRYYQRDPAYQRKGPPAPALRIMGPALLLATLALFVSGITLLLAPTAFGGPRGAMFYVHDGSFYLWTLLLLGHLAGHRRDIRRLALRDWVGRSRATVRHAPLRQAIVLLSLAAGLALALALVGQVRGYQHVLHHARVASSFAASPKGGAEV</sequence>
<reference evidence="3 4" key="1">
    <citation type="submission" date="2019-11" db="EMBL/GenBank/DDBJ databases">
        <title>Acidiferrimicrobium australis gen. nov., sp. nov., an acidophilic and obligately heterotrophic, member of the Actinobacteria that catalyses dissimilatory oxido- reduction of iron isolated from metal-rich acidic water in Chile.</title>
        <authorList>
            <person name="Gonzalez D."/>
            <person name="Huber K."/>
            <person name="Hedrich S."/>
            <person name="Rojas-Villalobos C."/>
            <person name="Quatrini R."/>
            <person name="Dinamarca M.A."/>
            <person name="Schwarz A."/>
            <person name="Canales C."/>
            <person name="Nancucheo I."/>
        </authorList>
    </citation>
    <scope>NUCLEOTIDE SEQUENCE [LARGE SCALE GENOMIC DNA]</scope>
    <source>
        <strain evidence="3 4">USS-CCA1</strain>
    </source>
</reference>
<keyword evidence="2" id="KW-1133">Transmembrane helix</keyword>
<evidence type="ECO:0000313" key="3">
    <source>
        <dbReference type="EMBL" id="MST32317.1"/>
    </source>
</evidence>